<reference evidence="1 2" key="1">
    <citation type="journal article" date="2019" name="Commun. Biol.">
        <title>The bagworm genome reveals a unique fibroin gene that provides high tensile strength.</title>
        <authorList>
            <person name="Kono N."/>
            <person name="Nakamura H."/>
            <person name="Ohtoshi R."/>
            <person name="Tomita M."/>
            <person name="Numata K."/>
            <person name="Arakawa K."/>
        </authorList>
    </citation>
    <scope>NUCLEOTIDE SEQUENCE [LARGE SCALE GENOMIC DNA]</scope>
</reference>
<accession>A0A4C1UF87</accession>
<name>A0A4C1UF87_EUMVA</name>
<comment type="caution">
    <text evidence="1">The sequence shown here is derived from an EMBL/GenBank/DDBJ whole genome shotgun (WGS) entry which is preliminary data.</text>
</comment>
<dbReference type="AlphaFoldDB" id="A0A4C1UF87"/>
<keyword evidence="2" id="KW-1185">Reference proteome</keyword>
<dbReference type="EMBL" id="BGZK01000163">
    <property type="protein sequence ID" value="GBP24616.1"/>
    <property type="molecule type" value="Genomic_DNA"/>
</dbReference>
<sequence length="205" mass="22143">MEPKLHRLQVLRDLVDLKKEGADSNYRGIINTSMHKIDNAELKSEQSIRSGRDVPLLGIPSESSELADAPAAVARFCSTMQPSPALVRIEAVVIQWLRPSASHPKARGSIFLRSVISKEEQPRASKLAASRKWAGSSDCGITLSTKYGLEVAISDVTVHPVRDNSSGSLLSTPSTRTIHILYLAKVEALLTPLGLRVHMSGSGAV</sequence>
<dbReference type="Proteomes" id="UP000299102">
    <property type="component" value="Unassembled WGS sequence"/>
</dbReference>
<evidence type="ECO:0000313" key="1">
    <source>
        <dbReference type="EMBL" id="GBP24616.1"/>
    </source>
</evidence>
<evidence type="ECO:0000313" key="2">
    <source>
        <dbReference type="Proteomes" id="UP000299102"/>
    </source>
</evidence>
<protein>
    <submittedName>
        <fullName evidence="1">Uncharacterized protein</fullName>
    </submittedName>
</protein>
<proteinExistence type="predicted"/>
<gene>
    <name evidence="1" type="ORF">EVAR_79527_1</name>
</gene>
<organism evidence="1 2">
    <name type="scientific">Eumeta variegata</name>
    <name type="common">Bagworm moth</name>
    <name type="synonym">Eumeta japonica</name>
    <dbReference type="NCBI Taxonomy" id="151549"/>
    <lineage>
        <taxon>Eukaryota</taxon>
        <taxon>Metazoa</taxon>
        <taxon>Ecdysozoa</taxon>
        <taxon>Arthropoda</taxon>
        <taxon>Hexapoda</taxon>
        <taxon>Insecta</taxon>
        <taxon>Pterygota</taxon>
        <taxon>Neoptera</taxon>
        <taxon>Endopterygota</taxon>
        <taxon>Lepidoptera</taxon>
        <taxon>Glossata</taxon>
        <taxon>Ditrysia</taxon>
        <taxon>Tineoidea</taxon>
        <taxon>Psychidae</taxon>
        <taxon>Oiketicinae</taxon>
        <taxon>Eumeta</taxon>
    </lineage>
</organism>